<dbReference type="InterPro" id="IPR012871">
    <property type="entry name" value="DUF1668_ORYSA"/>
</dbReference>
<organism evidence="1 2">
    <name type="scientific">Miscanthus lutarioriparius</name>
    <dbReference type="NCBI Taxonomy" id="422564"/>
    <lineage>
        <taxon>Eukaryota</taxon>
        <taxon>Viridiplantae</taxon>
        <taxon>Streptophyta</taxon>
        <taxon>Embryophyta</taxon>
        <taxon>Tracheophyta</taxon>
        <taxon>Spermatophyta</taxon>
        <taxon>Magnoliopsida</taxon>
        <taxon>Liliopsida</taxon>
        <taxon>Poales</taxon>
        <taxon>Poaceae</taxon>
        <taxon>PACMAD clade</taxon>
        <taxon>Panicoideae</taxon>
        <taxon>Andropogonodae</taxon>
        <taxon>Andropogoneae</taxon>
        <taxon>Saccharinae</taxon>
        <taxon>Miscanthus</taxon>
    </lineage>
</organism>
<evidence type="ECO:0000313" key="1">
    <source>
        <dbReference type="EMBL" id="CAD6269555.1"/>
    </source>
</evidence>
<dbReference type="EMBL" id="CAJGYO010000015">
    <property type="protein sequence ID" value="CAD6269555.1"/>
    <property type="molecule type" value="Genomic_DNA"/>
</dbReference>
<protein>
    <submittedName>
        <fullName evidence="1">Uncharacterized protein</fullName>
    </submittedName>
</protein>
<keyword evidence="2" id="KW-1185">Reference proteome</keyword>
<proteinExistence type="predicted"/>
<dbReference type="PANTHER" id="PTHR33085">
    <property type="entry name" value="OS12G0113100 PROTEIN-RELATED"/>
    <property type="match status" value="1"/>
</dbReference>
<reference evidence="1" key="1">
    <citation type="submission" date="2020-10" db="EMBL/GenBank/DDBJ databases">
        <authorList>
            <person name="Han B."/>
            <person name="Lu T."/>
            <person name="Zhao Q."/>
            <person name="Huang X."/>
            <person name="Zhao Y."/>
        </authorList>
    </citation>
    <scope>NUCLEOTIDE SEQUENCE</scope>
</reference>
<comment type="caution">
    <text evidence="1">The sequence shown here is derived from an EMBL/GenBank/DDBJ whole genome shotgun (WGS) entry which is preliminary data.</text>
</comment>
<dbReference type="AlphaFoldDB" id="A0A811RHW8"/>
<name>A0A811RHW8_9POAL</name>
<evidence type="ECO:0000313" key="2">
    <source>
        <dbReference type="Proteomes" id="UP000604825"/>
    </source>
</evidence>
<dbReference type="Pfam" id="PF07893">
    <property type="entry name" value="DUF1668"/>
    <property type="match status" value="1"/>
</dbReference>
<dbReference type="OrthoDB" id="591320at2759"/>
<gene>
    <name evidence="1" type="ORF">NCGR_LOCUS52859</name>
</gene>
<dbReference type="PANTHER" id="PTHR33085:SF113">
    <property type="entry name" value="OS05G0126000 PROTEIN"/>
    <property type="match status" value="1"/>
</dbReference>
<dbReference type="Proteomes" id="UP000604825">
    <property type="component" value="Unassembled WGS sequence"/>
</dbReference>
<accession>A0A811RHW8</accession>
<sequence>MMRRFVNLVSHKWCGRVDSSSSIYSLHRLDVADHLFYPSTADAEKAKAEAANKEDEGAASWPPAIQMLRQLPAPTMTFQAASRALQVDADVRFFALLSPRDSEGRIIFRNKLGPSILYDADANCVTAMPVLAGQLGGHSITISLAHPDAPELQDLYVMHSDASTDWDTCCFGVLRFGDRHPDDTIDLRRKAWCWDPLPAPPLGPCTRICSHAVCYDPG</sequence>